<evidence type="ECO:0000313" key="2">
    <source>
        <dbReference type="Proteomes" id="UP001143856"/>
    </source>
</evidence>
<keyword evidence="2" id="KW-1185">Reference proteome</keyword>
<organism evidence="1 2">
    <name type="scientific">Xylaria curta</name>
    <dbReference type="NCBI Taxonomy" id="42375"/>
    <lineage>
        <taxon>Eukaryota</taxon>
        <taxon>Fungi</taxon>
        <taxon>Dikarya</taxon>
        <taxon>Ascomycota</taxon>
        <taxon>Pezizomycotina</taxon>
        <taxon>Sordariomycetes</taxon>
        <taxon>Xylariomycetidae</taxon>
        <taxon>Xylariales</taxon>
        <taxon>Xylariaceae</taxon>
        <taxon>Xylaria</taxon>
    </lineage>
</organism>
<evidence type="ECO:0000313" key="1">
    <source>
        <dbReference type="EMBL" id="KAJ2988670.1"/>
    </source>
</evidence>
<comment type="caution">
    <text evidence="1">The sequence shown here is derived from an EMBL/GenBank/DDBJ whole genome shotgun (WGS) entry which is preliminary data.</text>
</comment>
<name>A0ACC1P901_9PEZI</name>
<reference evidence="1" key="1">
    <citation type="submission" date="2022-10" db="EMBL/GenBank/DDBJ databases">
        <title>Genome Sequence of Xylaria curta.</title>
        <authorList>
            <person name="Buettner E."/>
        </authorList>
    </citation>
    <scope>NUCLEOTIDE SEQUENCE</scope>
    <source>
        <strain evidence="1">Babe10</strain>
    </source>
</reference>
<proteinExistence type="predicted"/>
<accession>A0ACC1P901</accession>
<sequence>MAISEQPTPASKAALVTHGGTELALHAIPVLTQAFQNDPLFNYFMAGFSEDERREYLPTLIGGLVKASTLNKGIIYEASSWGSCAIMMPAGRKAIRGSKAIQCGALSMLLQLNSEGLKRVLVEHPTAVKRAKKKVFTPKEISEFLYIFIIGTASNRQRQGLGGVLLEHMKAYAHSQGRALWLEASNANARRLYAKHGFQDVEEFTFGEGLVGPDGLAKKGGEGVKNWAMVWRPELKKE</sequence>
<gene>
    <name evidence="1" type="ORF">NUW58_g3852</name>
</gene>
<dbReference type="Proteomes" id="UP001143856">
    <property type="component" value="Unassembled WGS sequence"/>
</dbReference>
<protein>
    <submittedName>
        <fullName evidence="1">Uncharacterized protein</fullName>
    </submittedName>
</protein>
<dbReference type="EMBL" id="JAPDGR010000619">
    <property type="protein sequence ID" value="KAJ2988670.1"/>
    <property type="molecule type" value="Genomic_DNA"/>
</dbReference>